<gene>
    <name evidence="10" type="primary">LOC109721255</name>
</gene>
<dbReference type="Proteomes" id="UP000515123">
    <property type="component" value="Linkage group 1"/>
</dbReference>
<evidence type="ECO:0000256" key="7">
    <source>
        <dbReference type="SAM" id="MobiDB-lite"/>
    </source>
</evidence>
<keyword evidence="4 6" id="KW-0862">Zinc</keyword>
<dbReference type="Gene3D" id="4.10.1000.10">
    <property type="entry name" value="Zinc finger, CCCH-type"/>
    <property type="match status" value="1"/>
</dbReference>
<reference evidence="10" key="2">
    <citation type="submission" date="2025-08" db="UniProtKB">
        <authorList>
            <consortium name="RefSeq"/>
        </authorList>
    </citation>
    <scope>IDENTIFICATION</scope>
    <source>
        <tissue evidence="10">Leaf</tissue>
    </source>
</reference>
<evidence type="ECO:0000256" key="4">
    <source>
        <dbReference type="ARBA" id="ARBA00022833"/>
    </source>
</evidence>
<dbReference type="GO" id="GO:0003729">
    <property type="term" value="F:mRNA binding"/>
    <property type="evidence" value="ECO:0007669"/>
    <property type="project" value="InterPro"/>
</dbReference>
<dbReference type="RefSeq" id="XP_020104341.1">
    <property type="nucleotide sequence ID" value="XM_020248752.1"/>
</dbReference>
<dbReference type="SMART" id="SM00356">
    <property type="entry name" value="ZnF_C3H1"/>
    <property type="match status" value="1"/>
</dbReference>
<feature type="domain" description="C3H1-type" evidence="8">
    <location>
        <begin position="31"/>
        <end position="59"/>
    </location>
</feature>
<organism evidence="9 10">
    <name type="scientific">Ananas comosus</name>
    <name type="common">Pineapple</name>
    <name type="synonym">Ananas ananas</name>
    <dbReference type="NCBI Taxonomy" id="4615"/>
    <lineage>
        <taxon>Eukaryota</taxon>
        <taxon>Viridiplantae</taxon>
        <taxon>Streptophyta</taxon>
        <taxon>Embryophyta</taxon>
        <taxon>Tracheophyta</taxon>
        <taxon>Spermatophyta</taxon>
        <taxon>Magnoliopsida</taxon>
        <taxon>Liliopsida</taxon>
        <taxon>Poales</taxon>
        <taxon>Bromeliaceae</taxon>
        <taxon>Bromelioideae</taxon>
        <taxon>Ananas</taxon>
    </lineage>
</organism>
<dbReference type="PANTHER" id="PTHR12547:SF18">
    <property type="entry name" value="PROTEIN TIS11"/>
    <property type="match status" value="1"/>
</dbReference>
<dbReference type="SUPFAM" id="SSF90229">
    <property type="entry name" value="CCCH zinc finger"/>
    <property type="match status" value="1"/>
</dbReference>
<dbReference type="FunFam" id="4.10.1000.10:FF:000001">
    <property type="entry name" value="zinc finger CCCH domain-containing protein 15-like"/>
    <property type="match status" value="1"/>
</dbReference>
<accession>A0A6P5G6V8</accession>
<feature type="region of interest" description="Disordered" evidence="7">
    <location>
        <begin position="76"/>
        <end position="159"/>
    </location>
</feature>
<evidence type="ECO:0000256" key="1">
    <source>
        <dbReference type="ARBA" id="ARBA00022723"/>
    </source>
</evidence>
<proteinExistence type="predicted"/>
<evidence type="ECO:0000256" key="6">
    <source>
        <dbReference type="PROSITE-ProRule" id="PRU00723"/>
    </source>
</evidence>
<protein>
    <submittedName>
        <fullName evidence="10">mRNA decay activator protein ZFP36-like</fullName>
    </submittedName>
</protein>
<evidence type="ECO:0000313" key="10">
    <source>
        <dbReference type="RefSeq" id="XP_020104341.1"/>
    </source>
</evidence>
<keyword evidence="1 6" id="KW-0479">Metal-binding</keyword>
<dbReference type="Pfam" id="PF00642">
    <property type="entry name" value="zf-CCCH"/>
    <property type="match status" value="1"/>
</dbReference>
<dbReference type="PANTHER" id="PTHR12547">
    <property type="entry name" value="CCCH ZINC FINGER/TIS11-RELATED"/>
    <property type="match status" value="1"/>
</dbReference>
<evidence type="ECO:0000313" key="9">
    <source>
        <dbReference type="Proteomes" id="UP000515123"/>
    </source>
</evidence>
<dbReference type="GO" id="GO:0008270">
    <property type="term" value="F:zinc ion binding"/>
    <property type="evidence" value="ECO:0007669"/>
    <property type="project" value="UniProtKB-KW"/>
</dbReference>
<evidence type="ECO:0000256" key="2">
    <source>
        <dbReference type="ARBA" id="ARBA00022737"/>
    </source>
</evidence>
<feature type="zinc finger region" description="C3H1-type" evidence="6">
    <location>
        <begin position="31"/>
        <end position="59"/>
    </location>
</feature>
<dbReference type="AlphaFoldDB" id="A0A6P5G6V8"/>
<evidence type="ECO:0000256" key="5">
    <source>
        <dbReference type="ARBA" id="ARBA00023125"/>
    </source>
</evidence>
<reference evidence="9" key="1">
    <citation type="journal article" date="2015" name="Nat. Genet.">
        <title>The pineapple genome and the evolution of CAM photosynthesis.</title>
        <authorList>
            <person name="Ming R."/>
            <person name="VanBuren R."/>
            <person name="Wai C.M."/>
            <person name="Tang H."/>
            <person name="Schatz M.C."/>
            <person name="Bowers J.E."/>
            <person name="Lyons E."/>
            <person name="Wang M.L."/>
            <person name="Chen J."/>
            <person name="Biggers E."/>
            <person name="Zhang J."/>
            <person name="Huang L."/>
            <person name="Zhang L."/>
            <person name="Miao W."/>
            <person name="Zhang J."/>
            <person name="Ye Z."/>
            <person name="Miao C."/>
            <person name="Lin Z."/>
            <person name="Wang H."/>
            <person name="Zhou H."/>
            <person name="Yim W.C."/>
            <person name="Priest H.D."/>
            <person name="Zheng C."/>
            <person name="Woodhouse M."/>
            <person name="Edger P.P."/>
            <person name="Guyot R."/>
            <person name="Guo H.B."/>
            <person name="Guo H."/>
            <person name="Zheng G."/>
            <person name="Singh R."/>
            <person name="Sharma A."/>
            <person name="Min X."/>
            <person name="Zheng Y."/>
            <person name="Lee H."/>
            <person name="Gurtowski J."/>
            <person name="Sedlazeck F.J."/>
            <person name="Harkess A."/>
            <person name="McKain M.R."/>
            <person name="Liao Z."/>
            <person name="Fang J."/>
            <person name="Liu J."/>
            <person name="Zhang X."/>
            <person name="Zhang Q."/>
            <person name="Hu W."/>
            <person name="Qin Y."/>
            <person name="Wang K."/>
            <person name="Chen L.Y."/>
            <person name="Shirley N."/>
            <person name="Lin Y.R."/>
            <person name="Liu L.Y."/>
            <person name="Hernandez A.G."/>
            <person name="Wright C.L."/>
            <person name="Bulone V."/>
            <person name="Tuskan G.A."/>
            <person name="Heath K."/>
            <person name="Zee F."/>
            <person name="Moore P.H."/>
            <person name="Sunkar R."/>
            <person name="Leebens-Mack J.H."/>
            <person name="Mockler T."/>
            <person name="Bennetzen J.L."/>
            <person name="Freeling M."/>
            <person name="Sankoff D."/>
            <person name="Paterson A.H."/>
            <person name="Zhu X."/>
            <person name="Yang X."/>
            <person name="Smith J.A."/>
            <person name="Cushman J.C."/>
            <person name="Paull R.E."/>
            <person name="Yu Q."/>
        </authorList>
    </citation>
    <scope>NUCLEOTIDE SEQUENCE [LARGE SCALE GENOMIC DNA]</scope>
    <source>
        <strain evidence="9">cv. F153</strain>
    </source>
</reference>
<keyword evidence="3 6" id="KW-0863">Zinc-finger</keyword>
<dbReference type="InterPro" id="IPR045877">
    <property type="entry name" value="ZFP36-like"/>
</dbReference>
<evidence type="ECO:0000256" key="3">
    <source>
        <dbReference type="ARBA" id="ARBA00022771"/>
    </source>
</evidence>
<dbReference type="OrthoDB" id="691849at2759"/>
<evidence type="ECO:0000259" key="8">
    <source>
        <dbReference type="PROSITE" id="PS50103"/>
    </source>
</evidence>
<keyword evidence="2" id="KW-0677">Repeat</keyword>
<name>A0A6P5G6V8_ANACO</name>
<sequence length="188" mass="20145">MDGVLVGEPGSSRPGRSLAPDFASPGSSSSLYKTEICRTWENAGTCRYGSKCQFAHGKEELRVIRPMKLKSELERQSIRSVPAAGSGVHGPRFRFLPPAPPTAPAPPGPAAFSPKQTGEHSLPPASKPDILTSKAESSLAPTPHASLPPPDSTFAWPPSEEEDTYITRVLYGPSSRRRLPVFADICPE</sequence>
<dbReference type="GO" id="GO:0003677">
    <property type="term" value="F:DNA binding"/>
    <property type="evidence" value="ECO:0007669"/>
    <property type="project" value="UniProtKB-KW"/>
</dbReference>
<feature type="region of interest" description="Disordered" evidence="7">
    <location>
        <begin position="1"/>
        <end position="29"/>
    </location>
</feature>
<dbReference type="InterPro" id="IPR036855">
    <property type="entry name" value="Znf_CCCH_sf"/>
</dbReference>
<dbReference type="PROSITE" id="PS50103">
    <property type="entry name" value="ZF_C3H1"/>
    <property type="match status" value="1"/>
</dbReference>
<feature type="compositionally biased region" description="Pro residues" evidence="7">
    <location>
        <begin position="97"/>
        <end position="109"/>
    </location>
</feature>
<dbReference type="GeneID" id="109721255"/>
<dbReference type="InterPro" id="IPR000571">
    <property type="entry name" value="Znf_CCCH"/>
</dbReference>
<keyword evidence="5" id="KW-0238">DNA-binding</keyword>
<keyword evidence="9" id="KW-1185">Reference proteome</keyword>